<protein>
    <submittedName>
        <fullName evidence="1">Uncharacterized protein</fullName>
    </submittedName>
</protein>
<dbReference type="Proteomes" id="UP000008367">
    <property type="component" value="Unassembled WGS sequence"/>
</dbReference>
<reference evidence="1 2" key="1">
    <citation type="submission" date="2012-10" db="EMBL/GenBank/DDBJ databases">
        <title>Genome sequence of Vibrio Cholerae HENC-02.</title>
        <authorList>
            <person name="Eppinger M."/>
            <person name="Hasan N.A."/>
            <person name="Sengamalay N."/>
            <person name="Hine E."/>
            <person name="Su Q."/>
            <person name="Daugherty S.C."/>
            <person name="Young S."/>
            <person name="Sadzewicz L."/>
            <person name="Tallon L."/>
            <person name="Cebula T.A."/>
            <person name="Ravel J."/>
            <person name="Colwell R.R."/>
        </authorList>
    </citation>
    <scope>NUCLEOTIDE SEQUENCE [LARGE SCALE GENOMIC DNA]</scope>
    <source>
        <strain evidence="1 2">HENC-02</strain>
    </source>
</reference>
<organism evidence="1 2">
    <name type="scientific">Vibrio harveyi</name>
    <name type="common">Beneckea harveyi</name>
    <dbReference type="NCBI Taxonomy" id="669"/>
    <lineage>
        <taxon>Bacteria</taxon>
        <taxon>Pseudomonadati</taxon>
        <taxon>Pseudomonadota</taxon>
        <taxon>Gammaproteobacteria</taxon>
        <taxon>Vibrionales</taxon>
        <taxon>Vibrionaceae</taxon>
        <taxon>Vibrio</taxon>
    </lineage>
</organism>
<comment type="caution">
    <text evidence="1">The sequence shown here is derived from an EMBL/GenBank/DDBJ whole genome shotgun (WGS) entry which is preliminary data.</text>
</comment>
<feature type="non-terminal residue" evidence="1">
    <location>
        <position position="1"/>
    </location>
</feature>
<name>A0A454D1N3_VIBHA</name>
<dbReference type="EMBL" id="AJSR01000678">
    <property type="protein sequence ID" value="EKM32579.1"/>
    <property type="molecule type" value="Genomic_DNA"/>
</dbReference>
<sequence>RGNAQGANYCQLIEPSNHYRCVISHPFRSSSVLHVLNADTELCQRF</sequence>
<dbReference type="AlphaFoldDB" id="A0A454D1N3"/>
<evidence type="ECO:0000313" key="1">
    <source>
        <dbReference type="EMBL" id="EKM32579.1"/>
    </source>
</evidence>
<evidence type="ECO:0000313" key="2">
    <source>
        <dbReference type="Proteomes" id="UP000008367"/>
    </source>
</evidence>
<gene>
    <name evidence="1" type="ORF">VCHENC02_1873B</name>
</gene>
<accession>A0A454D1N3</accession>
<proteinExistence type="predicted"/>